<sequence>MSIITNNGNIYIRGNIINNDDNGLENNGNIYLNSLTTFTSNRFKINSKILDIPLTLEEYNENINSIKNWIGKTPNVFGNIYHPDNLPDLCVKSGKITEDPDSSPPSLKVKCDIQNVGGIKTVGYTIDGITYDFYAIYEVSKDIVDNIEGINFQGPISYNHDGDTYWLKKYIRSTDTILNNMDNKYTFNNNGYEIKVDSSLEEGILSSPLLECSDKVSIELVYDKTKLKEFLGKNIGEETDFLFVADDPYYNKYGMTDEIIDTNILNNNNCYFFQITF</sequence>
<organism evidence="1">
    <name type="scientific">viral metagenome</name>
    <dbReference type="NCBI Taxonomy" id="1070528"/>
    <lineage>
        <taxon>unclassified sequences</taxon>
        <taxon>metagenomes</taxon>
        <taxon>organismal metagenomes</taxon>
    </lineage>
</organism>
<protein>
    <submittedName>
        <fullName evidence="1">Uncharacterized protein</fullName>
    </submittedName>
</protein>
<dbReference type="EMBL" id="MN740591">
    <property type="protein sequence ID" value="QHU35416.1"/>
    <property type="molecule type" value="Genomic_DNA"/>
</dbReference>
<evidence type="ECO:0000313" key="1">
    <source>
        <dbReference type="EMBL" id="QHU35416.1"/>
    </source>
</evidence>
<reference evidence="1" key="1">
    <citation type="journal article" date="2020" name="Nature">
        <title>Giant virus diversity and host interactions through global metagenomics.</title>
        <authorList>
            <person name="Schulz F."/>
            <person name="Roux S."/>
            <person name="Paez-Espino D."/>
            <person name="Jungbluth S."/>
            <person name="Walsh D.A."/>
            <person name="Denef V.J."/>
            <person name="McMahon K.D."/>
            <person name="Konstantinidis K.T."/>
            <person name="Eloe-Fadrosh E.A."/>
            <person name="Kyrpides N.C."/>
            <person name="Woyke T."/>
        </authorList>
    </citation>
    <scope>NUCLEOTIDE SEQUENCE</scope>
    <source>
        <strain evidence="1">GVMAG-S-1017745-26</strain>
    </source>
</reference>
<name>A0A6C0LX43_9ZZZZ</name>
<proteinExistence type="predicted"/>
<accession>A0A6C0LX43</accession>
<dbReference type="AlphaFoldDB" id="A0A6C0LX43"/>